<dbReference type="SUPFAM" id="SSF53807">
    <property type="entry name" value="Helical backbone' metal receptor"/>
    <property type="match status" value="1"/>
</dbReference>
<dbReference type="Proteomes" id="UP000487649">
    <property type="component" value="Unassembled WGS sequence"/>
</dbReference>
<dbReference type="PANTHER" id="PTHR30532">
    <property type="entry name" value="IRON III DICITRATE-BINDING PERIPLASMIC PROTEIN"/>
    <property type="match status" value="1"/>
</dbReference>
<gene>
    <name evidence="5" type="ORF">GMA92_00980</name>
</gene>
<comment type="subcellular location">
    <subcellularLocation>
        <location evidence="1">Cell envelope</location>
    </subcellularLocation>
</comment>
<protein>
    <submittedName>
        <fullName evidence="5">ABC transporter substrate-binding protein</fullName>
    </submittedName>
</protein>
<dbReference type="Pfam" id="PF01497">
    <property type="entry name" value="Peripla_BP_2"/>
    <property type="match status" value="1"/>
</dbReference>
<dbReference type="PANTHER" id="PTHR30532:SF21">
    <property type="entry name" value="SIDEROPHORE-BINDING LIPOPROTEIN YFIY-RELATED"/>
    <property type="match status" value="1"/>
</dbReference>
<evidence type="ECO:0000256" key="1">
    <source>
        <dbReference type="ARBA" id="ARBA00004196"/>
    </source>
</evidence>
<dbReference type="GO" id="GO:0030288">
    <property type="term" value="C:outer membrane-bounded periplasmic space"/>
    <property type="evidence" value="ECO:0007669"/>
    <property type="project" value="TreeGrafter"/>
</dbReference>
<proteinExistence type="inferred from homology"/>
<dbReference type="AlphaFoldDB" id="A0A173S9A0"/>
<comment type="similarity">
    <text evidence="2">Belongs to the bacterial solute-binding protein 8 family.</text>
</comment>
<dbReference type="InterPro" id="IPR002491">
    <property type="entry name" value="ABC_transptr_periplasmic_BD"/>
</dbReference>
<accession>A0A173S9A0</accession>
<dbReference type="PROSITE" id="PS51257">
    <property type="entry name" value="PROKAR_LIPOPROTEIN"/>
    <property type="match status" value="1"/>
</dbReference>
<evidence type="ECO:0000313" key="6">
    <source>
        <dbReference type="Proteomes" id="UP000487649"/>
    </source>
</evidence>
<name>A0A173S9A0_9FIRM</name>
<dbReference type="PROSITE" id="PS50983">
    <property type="entry name" value="FE_B12_PBP"/>
    <property type="match status" value="1"/>
</dbReference>
<dbReference type="Gene3D" id="3.40.50.1980">
    <property type="entry name" value="Nitrogenase molybdenum iron protein domain"/>
    <property type="match status" value="2"/>
</dbReference>
<sequence>MKKSLLLIMSTFALMFGLVGCSSSDKTVEENTNQTVETTVVTDVKGEVEIPANPQRIVDLSGASDILALIGYDVIGTANSDGYDYTKFPTYLEDVLGNAQILGYSMLAEMDVEAIIALNPDLIVISTVQEKMYDQLSKIAPVVMVEMKQVDWKEDFMHVAKVFGKEEVATEWINDYLAKAAEVGAQIKATYGEDSSYLSFLASGGSLFIFDQAGLGSILYNDMGLAKPEGMPKQENISLPVVTLEGLAEINSDYIFAVGTDEDLATLTASSIWNNTEAVKNGNVVTLPASPYFNQGYSPIGRLVFVEEVQSLLASMHE</sequence>
<dbReference type="GO" id="GO:1901678">
    <property type="term" value="P:iron coordination entity transport"/>
    <property type="evidence" value="ECO:0007669"/>
    <property type="project" value="UniProtKB-ARBA"/>
</dbReference>
<dbReference type="OrthoDB" id="9793175at2"/>
<dbReference type="RefSeq" id="WP_006784789.1">
    <property type="nucleotide sequence ID" value="NZ_CABJBH010000021.1"/>
</dbReference>
<dbReference type="InterPro" id="IPR051313">
    <property type="entry name" value="Bact_iron-sidero_bind"/>
</dbReference>
<comment type="caution">
    <text evidence="5">The sequence shown here is derived from an EMBL/GenBank/DDBJ whole genome shotgun (WGS) entry which is preliminary data.</text>
</comment>
<evidence type="ECO:0000313" key="5">
    <source>
        <dbReference type="EMBL" id="MTK20011.1"/>
    </source>
</evidence>
<dbReference type="GeneID" id="60058787"/>
<organism evidence="5 6">
    <name type="scientific">Turicibacter sanguinis</name>
    <dbReference type="NCBI Taxonomy" id="154288"/>
    <lineage>
        <taxon>Bacteria</taxon>
        <taxon>Bacillati</taxon>
        <taxon>Bacillota</taxon>
        <taxon>Erysipelotrichia</taxon>
        <taxon>Erysipelotrichales</taxon>
        <taxon>Turicibacteraceae</taxon>
        <taxon>Turicibacter</taxon>
    </lineage>
</organism>
<keyword evidence="3" id="KW-0813">Transport</keyword>
<evidence type="ECO:0000256" key="3">
    <source>
        <dbReference type="ARBA" id="ARBA00022448"/>
    </source>
</evidence>
<keyword evidence="4" id="KW-0732">Signal</keyword>
<reference evidence="5 6" key="1">
    <citation type="journal article" date="2019" name="Nat. Med.">
        <title>A library of human gut bacterial isolates paired with longitudinal multiomics data enables mechanistic microbiome research.</title>
        <authorList>
            <person name="Poyet M."/>
            <person name="Groussin M."/>
            <person name="Gibbons S.M."/>
            <person name="Avila-Pacheco J."/>
            <person name="Jiang X."/>
            <person name="Kearney S.M."/>
            <person name="Perrotta A.R."/>
            <person name="Berdy B."/>
            <person name="Zhao S."/>
            <person name="Lieberman T.D."/>
            <person name="Swanson P.K."/>
            <person name="Smith M."/>
            <person name="Roesemann S."/>
            <person name="Alexander J.E."/>
            <person name="Rich S.A."/>
            <person name="Livny J."/>
            <person name="Vlamakis H."/>
            <person name="Clish C."/>
            <person name="Bullock K."/>
            <person name="Deik A."/>
            <person name="Scott J."/>
            <person name="Pierce K.A."/>
            <person name="Xavier R.J."/>
            <person name="Alm E.J."/>
        </authorList>
    </citation>
    <scope>NUCLEOTIDE SEQUENCE [LARGE SCALE GENOMIC DNA]</scope>
    <source>
        <strain evidence="5 6">BIOML-A198</strain>
    </source>
</reference>
<dbReference type="EMBL" id="WMQE01000002">
    <property type="protein sequence ID" value="MTK20011.1"/>
    <property type="molecule type" value="Genomic_DNA"/>
</dbReference>
<evidence type="ECO:0000256" key="4">
    <source>
        <dbReference type="ARBA" id="ARBA00022729"/>
    </source>
</evidence>
<evidence type="ECO:0000256" key="2">
    <source>
        <dbReference type="ARBA" id="ARBA00008814"/>
    </source>
</evidence>